<evidence type="ECO:0000313" key="2">
    <source>
        <dbReference type="Proteomes" id="UP000025227"/>
    </source>
</evidence>
<dbReference type="Gene3D" id="3.40.525.10">
    <property type="entry name" value="CRAL-TRIO lipid binding domain"/>
    <property type="match status" value="2"/>
</dbReference>
<dbReference type="PANTHER" id="PTHR47159">
    <property type="entry name" value="PROTEIN CBG07705-RELATED"/>
    <property type="match status" value="1"/>
</dbReference>
<dbReference type="SMART" id="SM00516">
    <property type="entry name" value="SEC14"/>
    <property type="match status" value="1"/>
</dbReference>
<dbReference type="AlphaFoldDB" id="A0A7I5EAK1"/>
<accession>A0A7I5EAK1</accession>
<protein>
    <submittedName>
        <fullName evidence="3">CRAL-TRIO domain-containing protein</fullName>
    </submittedName>
</protein>
<keyword evidence="2" id="KW-1185">Reference proteome</keyword>
<dbReference type="Proteomes" id="UP000025227">
    <property type="component" value="Unplaced"/>
</dbReference>
<reference evidence="3" key="1">
    <citation type="submission" date="2020-12" db="UniProtKB">
        <authorList>
            <consortium name="WormBaseParasite"/>
        </authorList>
    </citation>
    <scope>IDENTIFICATION</scope>
    <source>
        <strain evidence="3">MHco3</strain>
    </source>
</reference>
<dbReference type="InterPro" id="IPR001251">
    <property type="entry name" value="CRAL-TRIO_dom"/>
</dbReference>
<proteinExistence type="predicted"/>
<dbReference type="InterPro" id="IPR036865">
    <property type="entry name" value="CRAL-TRIO_dom_sf"/>
</dbReference>
<dbReference type="OrthoDB" id="3881at2759"/>
<dbReference type="InterPro" id="IPR036598">
    <property type="entry name" value="GOLD_dom_sf"/>
</dbReference>
<sequence>MTRRFSTSFGEPLSDESQRYVNEVRSRITQPISSTFNTDFNIYRFVMSAERLHKKEKDIIDAAAKALNNHLRIRKALDLDNQPVRGYDENPMFAKKLMPRGEILNVHDAHNRLLWYIEYATITVESIAHAIQSSQACKYQFWQFENMLRKVMAQVTPVDIVNIARWIHVPYKIAKTMMPAGFSDKFRLHDSNFLKALTEDIDLNNIPTTLGGNNESITCIGAEKLQPCDYWTPENPELLHHLEHLHIPAKKTRYITLEFSEPKTLSWYFRTDGDIYFGVFYESKHEAKNEHYLDTDSMDMIYPWLKLSAKLVHEKDSVNCQKIGRYHIVFCNKHSWLSRRTIDHYIHITDQEGNSERVHSDGNLSTAICW</sequence>
<dbReference type="InterPro" id="IPR053302">
    <property type="entry name" value="CRAL-TRIO_domain"/>
</dbReference>
<dbReference type="Pfam" id="PF00650">
    <property type="entry name" value="CRAL_TRIO"/>
    <property type="match status" value="1"/>
</dbReference>
<dbReference type="Gene3D" id="2.60.120.680">
    <property type="entry name" value="GOLD domain"/>
    <property type="match status" value="1"/>
</dbReference>
<dbReference type="PANTHER" id="PTHR47159:SF6">
    <property type="entry name" value="CRAL-TRIO DOMAIN-CONTAINING PROTEIN"/>
    <property type="match status" value="1"/>
</dbReference>
<organism evidence="2 3">
    <name type="scientific">Haemonchus contortus</name>
    <name type="common">Barber pole worm</name>
    <dbReference type="NCBI Taxonomy" id="6289"/>
    <lineage>
        <taxon>Eukaryota</taxon>
        <taxon>Metazoa</taxon>
        <taxon>Ecdysozoa</taxon>
        <taxon>Nematoda</taxon>
        <taxon>Chromadorea</taxon>
        <taxon>Rhabditida</taxon>
        <taxon>Rhabditina</taxon>
        <taxon>Rhabditomorpha</taxon>
        <taxon>Strongyloidea</taxon>
        <taxon>Trichostrongylidae</taxon>
        <taxon>Haemonchus</taxon>
    </lineage>
</organism>
<evidence type="ECO:0000259" key="1">
    <source>
        <dbReference type="SMART" id="SM00516"/>
    </source>
</evidence>
<name>A0A7I5EAK1_HAECO</name>
<dbReference type="Pfam" id="PF25883">
    <property type="entry name" value="F28H7_8_C"/>
    <property type="match status" value="1"/>
</dbReference>
<dbReference type="SUPFAM" id="SSF101576">
    <property type="entry name" value="Supernatant protein factor (SPF), C-terminal domain"/>
    <property type="match status" value="1"/>
</dbReference>
<dbReference type="OMA" id="EMVYPWL"/>
<dbReference type="WBParaSite" id="HCON_00105310-00001">
    <property type="protein sequence ID" value="HCON_00105310-00001"/>
    <property type="gene ID" value="HCON_00105310"/>
</dbReference>
<evidence type="ECO:0000313" key="3">
    <source>
        <dbReference type="WBParaSite" id="HCON_00105310-00001"/>
    </source>
</evidence>
<feature type="domain" description="CRAL-TRIO" evidence="1">
    <location>
        <begin position="90"/>
        <end position="215"/>
    </location>
</feature>
<dbReference type="SUPFAM" id="SSF52087">
    <property type="entry name" value="CRAL/TRIO domain"/>
    <property type="match status" value="1"/>
</dbReference>
<dbReference type="InterPro" id="IPR058960">
    <property type="entry name" value="Ctg-1-like_C"/>
</dbReference>